<dbReference type="Proteomes" id="UP000824107">
    <property type="component" value="Unassembled WGS sequence"/>
</dbReference>
<protein>
    <submittedName>
        <fullName evidence="2">Uncharacterized protein</fullName>
    </submittedName>
</protein>
<accession>A0A9D1M399</accession>
<evidence type="ECO:0000313" key="3">
    <source>
        <dbReference type="Proteomes" id="UP000824107"/>
    </source>
</evidence>
<name>A0A9D1M399_9PROT</name>
<organism evidence="2 3">
    <name type="scientific">Candidatus Scatocola faecipullorum</name>
    <dbReference type="NCBI Taxonomy" id="2840917"/>
    <lineage>
        <taxon>Bacteria</taxon>
        <taxon>Pseudomonadati</taxon>
        <taxon>Pseudomonadota</taxon>
        <taxon>Alphaproteobacteria</taxon>
        <taxon>Rhodospirillales</taxon>
        <taxon>Rhodospirillaceae</taxon>
        <taxon>Rhodospirillaceae incertae sedis</taxon>
        <taxon>Candidatus Scatocola</taxon>
    </lineage>
</organism>
<reference evidence="2" key="2">
    <citation type="journal article" date="2021" name="PeerJ">
        <title>Extensive microbial diversity within the chicken gut microbiome revealed by metagenomics and culture.</title>
        <authorList>
            <person name="Gilroy R."/>
            <person name="Ravi A."/>
            <person name="Getino M."/>
            <person name="Pursley I."/>
            <person name="Horton D.L."/>
            <person name="Alikhan N.F."/>
            <person name="Baker D."/>
            <person name="Gharbi K."/>
            <person name="Hall N."/>
            <person name="Watson M."/>
            <person name="Adriaenssens E.M."/>
            <person name="Foster-Nyarko E."/>
            <person name="Jarju S."/>
            <person name="Secka A."/>
            <person name="Antonio M."/>
            <person name="Oren A."/>
            <person name="Chaudhuri R.R."/>
            <person name="La Ragione R."/>
            <person name="Hildebrand F."/>
            <person name="Pallen M.J."/>
        </authorList>
    </citation>
    <scope>NUCLEOTIDE SEQUENCE</scope>
    <source>
        <strain evidence="2">ChiW3-316</strain>
    </source>
</reference>
<reference evidence="2" key="1">
    <citation type="submission" date="2020-10" db="EMBL/GenBank/DDBJ databases">
        <authorList>
            <person name="Gilroy R."/>
        </authorList>
    </citation>
    <scope>NUCLEOTIDE SEQUENCE</scope>
    <source>
        <strain evidence="2">ChiW3-316</strain>
    </source>
</reference>
<feature type="region of interest" description="Disordered" evidence="1">
    <location>
        <begin position="137"/>
        <end position="227"/>
    </location>
</feature>
<proteinExistence type="predicted"/>
<feature type="compositionally biased region" description="Basic and acidic residues" evidence="1">
    <location>
        <begin position="1"/>
        <end position="21"/>
    </location>
</feature>
<gene>
    <name evidence="2" type="ORF">IAD20_01830</name>
</gene>
<evidence type="ECO:0000313" key="2">
    <source>
        <dbReference type="EMBL" id="HIU52803.1"/>
    </source>
</evidence>
<feature type="compositionally biased region" description="Basic and acidic residues" evidence="1">
    <location>
        <begin position="439"/>
        <end position="448"/>
    </location>
</feature>
<dbReference type="AlphaFoldDB" id="A0A9D1M399"/>
<feature type="region of interest" description="Disordered" evidence="1">
    <location>
        <begin position="439"/>
        <end position="487"/>
    </location>
</feature>
<dbReference type="EMBL" id="DVNC01000017">
    <property type="protein sequence ID" value="HIU52803.1"/>
    <property type="molecule type" value="Genomic_DNA"/>
</dbReference>
<sequence>MKVLSKAERENQYRKQADAATRKAASPNTDKRQATLRKIKERLQQLNYVINDEKALEEIIRDDNKLNLDKIGILSERGIISLNEKELEAETPQIEFSFDKHNPTFEDAYTDSFASGQPLLSQTEELRPAPKIKIFSISEELPELPQSRERQTPASRTAESNESNTRQENDTARTTRRIDELLAHREQKNKTAPKEDTPPAPAKETAPEKKEKPEASDHSEEPSWIKGYPASLKKWCETAVDKKTGEPKREIKEVRVQTDENREPASVEIEVRPLSPIARKRGDAGAVYMVKKAPQPDKIDVTVKNPEAGKPLSYDYFYALVKAARDNGADTIEFNNIRTPEFRDKLLAAALQFKMKLKNPPGVINLEAEHLQSIPPGCRQYLTKHNEAAKKALQKMGREIVPEKGTKFGQGPKAEERTHTEKVFIESTQMEEKLAKTERFMRQQEKRVNSPSTAEYDQNPERGNRDPSKRNNKRNRKTFSYHKGKEI</sequence>
<comment type="caution">
    <text evidence="2">The sequence shown here is derived from an EMBL/GenBank/DDBJ whole genome shotgun (WGS) entry which is preliminary data.</text>
</comment>
<feature type="compositionally biased region" description="Basic residues" evidence="1">
    <location>
        <begin position="470"/>
        <end position="487"/>
    </location>
</feature>
<evidence type="ECO:0000256" key="1">
    <source>
        <dbReference type="SAM" id="MobiDB-lite"/>
    </source>
</evidence>
<feature type="compositionally biased region" description="Basic and acidic residues" evidence="1">
    <location>
        <begin position="459"/>
        <end position="469"/>
    </location>
</feature>
<feature type="region of interest" description="Disordered" evidence="1">
    <location>
        <begin position="1"/>
        <end position="34"/>
    </location>
</feature>
<feature type="compositionally biased region" description="Polar residues" evidence="1">
    <location>
        <begin position="152"/>
        <end position="164"/>
    </location>
</feature>
<feature type="compositionally biased region" description="Basic and acidic residues" evidence="1">
    <location>
        <begin position="165"/>
        <end position="197"/>
    </location>
</feature>
<feature type="compositionally biased region" description="Basic and acidic residues" evidence="1">
    <location>
        <begin position="205"/>
        <end position="223"/>
    </location>
</feature>